<dbReference type="GO" id="GO:0005886">
    <property type="term" value="C:plasma membrane"/>
    <property type="evidence" value="ECO:0007669"/>
    <property type="project" value="UniProtKB-SubCell"/>
</dbReference>
<evidence type="ECO:0000256" key="1">
    <source>
        <dbReference type="ARBA" id="ARBA00004417"/>
    </source>
</evidence>
<dbReference type="SUPFAM" id="SSF52540">
    <property type="entry name" value="P-loop containing nucleoside triphosphate hydrolases"/>
    <property type="match status" value="1"/>
</dbReference>
<dbReference type="RefSeq" id="WP_167229033.1">
    <property type="nucleotide sequence ID" value="NZ_JAAQPH010000022.1"/>
</dbReference>
<dbReference type="Pfam" id="PF00005">
    <property type="entry name" value="ABC_tran"/>
    <property type="match status" value="1"/>
</dbReference>
<dbReference type="NCBIfam" id="TIGR01727">
    <property type="entry name" value="oligo_HPY"/>
    <property type="match status" value="1"/>
</dbReference>
<keyword evidence="8" id="KW-1185">Reference proteome</keyword>
<dbReference type="InterPro" id="IPR050319">
    <property type="entry name" value="ABC_transp_ATP-bind"/>
</dbReference>
<reference evidence="7" key="1">
    <citation type="submission" date="2020-03" db="EMBL/GenBank/DDBJ databases">
        <title>Genome of Pelagibius litoralis DSM 21314T.</title>
        <authorList>
            <person name="Wang G."/>
        </authorList>
    </citation>
    <scope>NUCLEOTIDE SEQUENCE</scope>
    <source>
        <strain evidence="7">DSM 21314</strain>
    </source>
</reference>
<keyword evidence="4" id="KW-0547">Nucleotide-binding</keyword>
<evidence type="ECO:0000259" key="6">
    <source>
        <dbReference type="PROSITE" id="PS50893"/>
    </source>
</evidence>
<dbReference type="SMART" id="SM00382">
    <property type="entry name" value="AAA"/>
    <property type="match status" value="1"/>
</dbReference>
<dbReference type="PROSITE" id="PS50893">
    <property type="entry name" value="ABC_TRANSPORTER_2"/>
    <property type="match status" value="1"/>
</dbReference>
<comment type="similarity">
    <text evidence="2">Belongs to the ABC transporter superfamily.</text>
</comment>
<dbReference type="FunFam" id="3.40.50.300:FF:000016">
    <property type="entry name" value="Oligopeptide ABC transporter ATP-binding component"/>
    <property type="match status" value="1"/>
</dbReference>
<dbReference type="EMBL" id="JAAQPH010000022">
    <property type="protein sequence ID" value="NIA71416.1"/>
    <property type="molecule type" value="Genomic_DNA"/>
</dbReference>
<proteinExistence type="inferred from homology"/>
<feature type="domain" description="ABC transporter" evidence="6">
    <location>
        <begin position="9"/>
        <end position="258"/>
    </location>
</feature>
<comment type="caution">
    <text evidence="7">The sequence shown here is derived from an EMBL/GenBank/DDBJ whole genome shotgun (WGS) entry which is preliminary data.</text>
</comment>
<evidence type="ECO:0000256" key="2">
    <source>
        <dbReference type="ARBA" id="ARBA00005417"/>
    </source>
</evidence>
<evidence type="ECO:0000313" key="7">
    <source>
        <dbReference type="EMBL" id="NIA71416.1"/>
    </source>
</evidence>
<dbReference type="PROSITE" id="PS00211">
    <property type="entry name" value="ABC_TRANSPORTER_1"/>
    <property type="match status" value="1"/>
</dbReference>
<keyword evidence="3" id="KW-0813">Transport</keyword>
<comment type="subcellular location">
    <subcellularLocation>
        <location evidence="1">Cell inner membrane</location>
        <topology evidence="1">Peripheral membrane protein</topology>
    </subcellularLocation>
</comment>
<evidence type="ECO:0000256" key="4">
    <source>
        <dbReference type="ARBA" id="ARBA00022741"/>
    </source>
</evidence>
<dbReference type="AlphaFoldDB" id="A0A967KHM4"/>
<dbReference type="GO" id="GO:0016887">
    <property type="term" value="F:ATP hydrolysis activity"/>
    <property type="evidence" value="ECO:0007669"/>
    <property type="project" value="InterPro"/>
</dbReference>
<gene>
    <name evidence="7" type="ORF">HBA54_22735</name>
</gene>
<dbReference type="InterPro" id="IPR003439">
    <property type="entry name" value="ABC_transporter-like_ATP-bd"/>
</dbReference>
<protein>
    <submittedName>
        <fullName evidence="7">ATP-binding cassette domain-containing protein</fullName>
    </submittedName>
</protein>
<organism evidence="7 8">
    <name type="scientific">Pelagibius litoralis</name>
    <dbReference type="NCBI Taxonomy" id="374515"/>
    <lineage>
        <taxon>Bacteria</taxon>
        <taxon>Pseudomonadati</taxon>
        <taxon>Pseudomonadota</taxon>
        <taxon>Alphaproteobacteria</taxon>
        <taxon>Rhodospirillales</taxon>
        <taxon>Rhodovibrionaceae</taxon>
        <taxon>Pelagibius</taxon>
    </lineage>
</organism>
<dbReference type="Gene3D" id="3.40.50.300">
    <property type="entry name" value="P-loop containing nucleotide triphosphate hydrolases"/>
    <property type="match status" value="1"/>
</dbReference>
<dbReference type="InterPro" id="IPR027417">
    <property type="entry name" value="P-loop_NTPase"/>
</dbReference>
<dbReference type="CDD" id="cd03257">
    <property type="entry name" value="ABC_NikE_OppD_transporters"/>
    <property type="match status" value="1"/>
</dbReference>
<dbReference type="GO" id="GO:0005524">
    <property type="term" value="F:ATP binding"/>
    <property type="evidence" value="ECO:0007669"/>
    <property type="project" value="UniProtKB-KW"/>
</dbReference>
<dbReference type="GO" id="GO:0015833">
    <property type="term" value="P:peptide transport"/>
    <property type="evidence" value="ECO:0007669"/>
    <property type="project" value="InterPro"/>
</dbReference>
<dbReference type="Pfam" id="PF08352">
    <property type="entry name" value="oligo_HPY"/>
    <property type="match status" value="1"/>
</dbReference>
<name>A0A967KHM4_9PROT</name>
<evidence type="ECO:0000256" key="3">
    <source>
        <dbReference type="ARBA" id="ARBA00022448"/>
    </source>
</evidence>
<accession>A0A967KHM4</accession>
<dbReference type="GO" id="GO:0055085">
    <property type="term" value="P:transmembrane transport"/>
    <property type="evidence" value="ECO:0007669"/>
    <property type="project" value="UniProtKB-ARBA"/>
</dbReference>
<dbReference type="InterPro" id="IPR003593">
    <property type="entry name" value="AAA+_ATPase"/>
</dbReference>
<keyword evidence="5 7" id="KW-0067">ATP-binding</keyword>
<sequence length="324" mass="35522">MSDESAGGLAVRHLTKHFRLGGLLSGKRQVIQAVTDVSLDVPPGESVGLVGESGCGKSTVSRAILRLTEPDAGEVVFDGVDIRQASRAALRKLRQRLQFIFQDPYSSLNQRRSIRKTLEEPLRVHRLGTRAEIREKAEAAIAEVGLPLEALDRYPHEFSGGQRQRIGIARALVLNPELVVADEPVSALDVSVQAQILTLLDKLKAQRGLSFLFVSHDLGVVRHFCGSVCVMYLGRIVETGPTKEVLDAPAHPYTQLLRESSPVPDPTRRLTLIKNEGEIPSPADPPRGCAFHTRCPHRMPVCGERLPELKAQAPGRKVACHLFD</sequence>
<dbReference type="PANTHER" id="PTHR43776:SF7">
    <property type="entry name" value="D,D-DIPEPTIDE TRANSPORT ATP-BINDING PROTEIN DDPF-RELATED"/>
    <property type="match status" value="1"/>
</dbReference>
<evidence type="ECO:0000256" key="5">
    <source>
        <dbReference type="ARBA" id="ARBA00022840"/>
    </source>
</evidence>
<dbReference type="InterPro" id="IPR017871">
    <property type="entry name" value="ABC_transporter-like_CS"/>
</dbReference>
<evidence type="ECO:0000313" key="8">
    <source>
        <dbReference type="Proteomes" id="UP000761264"/>
    </source>
</evidence>
<dbReference type="PANTHER" id="PTHR43776">
    <property type="entry name" value="TRANSPORT ATP-BINDING PROTEIN"/>
    <property type="match status" value="1"/>
</dbReference>
<dbReference type="InterPro" id="IPR013563">
    <property type="entry name" value="Oligopep_ABC_C"/>
</dbReference>
<dbReference type="Proteomes" id="UP000761264">
    <property type="component" value="Unassembled WGS sequence"/>
</dbReference>